<evidence type="ECO:0000259" key="1">
    <source>
        <dbReference type="Pfam" id="PF10536"/>
    </source>
</evidence>
<gene>
    <name evidence="2" type="ORF">Ahy_B07g086337</name>
</gene>
<comment type="caution">
    <text evidence="2">The sequence shown here is derived from an EMBL/GenBank/DDBJ whole genome shotgun (WGS) entry which is preliminary data.</text>
</comment>
<dbReference type="STRING" id="3818.A0A444Y9I7"/>
<name>A0A444Y9I7_ARAHY</name>
<organism evidence="2 3">
    <name type="scientific">Arachis hypogaea</name>
    <name type="common">Peanut</name>
    <dbReference type="NCBI Taxonomy" id="3818"/>
    <lineage>
        <taxon>Eukaryota</taxon>
        <taxon>Viridiplantae</taxon>
        <taxon>Streptophyta</taxon>
        <taxon>Embryophyta</taxon>
        <taxon>Tracheophyta</taxon>
        <taxon>Spermatophyta</taxon>
        <taxon>Magnoliopsida</taxon>
        <taxon>eudicotyledons</taxon>
        <taxon>Gunneridae</taxon>
        <taxon>Pentapetalae</taxon>
        <taxon>rosids</taxon>
        <taxon>fabids</taxon>
        <taxon>Fabales</taxon>
        <taxon>Fabaceae</taxon>
        <taxon>Papilionoideae</taxon>
        <taxon>50 kb inversion clade</taxon>
        <taxon>dalbergioids sensu lato</taxon>
        <taxon>Dalbergieae</taxon>
        <taxon>Pterocarpus clade</taxon>
        <taxon>Arachis</taxon>
    </lineage>
</organism>
<dbReference type="Pfam" id="PF10536">
    <property type="entry name" value="PMD"/>
    <property type="match status" value="1"/>
</dbReference>
<dbReference type="EMBL" id="SDMP01000017">
    <property type="protein sequence ID" value="RYQ98589.1"/>
    <property type="molecule type" value="Genomic_DNA"/>
</dbReference>
<feature type="domain" description="Aminotransferase-like plant mobile" evidence="1">
    <location>
        <begin position="30"/>
        <end position="215"/>
    </location>
</feature>
<dbReference type="InterPro" id="IPR019557">
    <property type="entry name" value="AminoTfrase-like_pln_mobile"/>
</dbReference>
<protein>
    <recommendedName>
        <fullName evidence="1">Aminotransferase-like plant mobile domain-containing protein</fullName>
    </recommendedName>
</protein>
<accession>A0A444Y9I7</accession>
<dbReference type="PANTHER" id="PTHR46033">
    <property type="entry name" value="PROTEIN MAIN-LIKE 2"/>
    <property type="match status" value="1"/>
</dbReference>
<dbReference type="GO" id="GO:0010073">
    <property type="term" value="P:meristem maintenance"/>
    <property type="evidence" value="ECO:0007669"/>
    <property type="project" value="InterPro"/>
</dbReference>
<dbReference type="PANTHER" id="PTHR46033:SF8">
    <property type="entry name" value="PROTEIN MAINTENANCE OF MERISTEMS-LIKE"/>
    <property type="match status" value="1"/>
</dbReference>
<dbReference type="AlphaFoldDB" id="A0A444Y9I7"/>
<dbReference type="InterPro" id="IPR044824">
    <property type="entry name" value="MAIN-like"/>
</dbReference>
<sequence length="228" mass="27358">MRRHHGILLDDRIMLYLRMAGLAYLARLNDHWFRLDEPLVSPFVERWYPETYTFHLPFSECMIALQDVAYHLGLPIDRQYVSRCLTDFEWYIDGGCLAWETFSDLPEGIDKETLMRYTRAYIMMLLSTQFFGVKFGARMHIRWLLYVARLEKMGRYSWGSATLSWLYRCLRRVANKHMVKLVGPLQLLQSWISWRFQGFRPDGSDASHWPLAMRYAIDYHLFFLLPFF</sequence>
<keyword evidence="3" id="KW-1185">Reference proteome</keyword>
<evidence type="ECO:0000313" key="3">
    <source>
        <dbReference type="Proteomes" id="UP000289738"/>
    </source>
</evidence>
<reference evidence="2 3" key="1">
    <citation type="submission" date="2019-01" db="EMBL/GenBank/DDBJ databases">
        <title>Sequencing of cultivated peanut Arachis hypogaea provides insights into genome evolution and oil improvement.</title>
        <authorList>
            <person name="Chen X."/>
        </authorList>
    </citation>
    <scope>NUCLEOTIDE SEQUENCE [LARGE SCALE GENOMIC DNA]</scope>
    <source>
        <strain evidence="3">cv. Fuhuasheng</strain>
        <tissue evidence="2">Leaves</tissue>
    </source>
</reference>
<proteinExistence type="predicted"/>
<evidence type="ECO:0000313" key="2">
    <source>
        <dbReference type="EMBL" id="RYQ98589.1"/>
    </source>
</evidence>
<dbReference type="Proteomes" id="UP000289738">
    <property type="component" value="Chromosome B07"/>
</dbReference>